<dbReference type="OrthoDB" id="976866at2"/>
<comment type="caution">
    <text evidence="7">The sequence shown here is derived from an EMBL/GenBank/DDBJ whole genome shotgun (WGS) entry which is preliminary data.</text>
</comment>
<dbReference type="Gene3D" id="3.40.720.10">
    <property type="entry name" value="Alkaline Phosphatase, subunit A"/>
    <property type="match status" value="1"/>
</dbReference>
<dbReference type="GO" id="GO:0046872">
    <property type="term" value="F:metal ion binding"/>
    <property type="evidence" value="ECO:0007669"/>
    <property type="project" value="UniProtKB-KW"/>
</dbReference>
<dbReference type="EMBL" id="PYFT01000001">
    <property type="protein sequence ID" value="PSR53764.1"/>
    <property type="molecule type" value="Genomic_DNA"/>
</dbReference>
<evidence type="ECO:0000313" key="8">
    <source>
        <dbReference type="Proteomes" id="UP000240357"/>
    </source>
</evidence>
<feature type="domain" description="Sulfatase N-terminal" evidence="6">
    <location>
        <begin position="33"/>
        <end position="345"/>
    </location>
</feature>
<dbReference type="InterPro" id="IPR017850">
    <property type="entry name" value="Alkaline_phosphatase_core_sf"/>
</dbReference>
<evidence type="ECO:0000256" key="5">
    <source>
        <dbReference type="SAM" id="SignalP"/>
    </source>
</evidence>
<comment type="similarity">
    <text evidence="1">Belongs to the sulfatase family.</text>
</comment>
<dbReference type="CDD" id="cd16034">
    <property type="entry name" value="sulfatase_like"/>
    <property type="match status" value="1"/>
</dbReference>
<dbReference type="RefSeq" id="WP_106928719.1">
    <property type="nucleotide sequence ID" value="NZ_PYFT01000001.1"/>
</dbReference>
<dbReference type="AlphaFoldDB" id="A0A2T2YE28"/>
<dbReference type="Proteomes" id="UP000240357">
    <property type="component" value="Unassembled WGS sequence"/>
</dbReference>
<evidence type="ECO:0000256" key="1">
    <source>
        <dbReference type="ARBA" id="ARBA00008779"/>
    </source>
</evidence>
<dbReference type="Gene3D" id="3.30.1120.10">
    <property type="match status" value="1"/>
</dbReference>
<organism evidence="7 8">
    <name type="scientific">Adhaeribacter arboris</name>
    <dbReference type="NCBI Taxonomy" id="2072846"/>
    <lineage>
        <taxon>Bacteria</taxon>
        <taxon>Pseudomonadati</taxon>
        <taxon>Bacteroidota</taxon>
        <taxon>Cytophagia</taxon>
        <taxon>Cytophagales</taxon>
        <taxon>Hymenobacteraceae</taxon>
        <taxon>Adhaeribacter</taxon>
    </lineage>
</organism>
<protein>
    <submittedName>
        <fullName evidence="7">Sulfatase</fullName>
    </submittedName>
</protein>
<dbReference type="GO" id="GO:0004065">
    <property type="term" value="F:arylsulfatase activity"/>
    <property type="evidence" value="ECO:0007669"/>
    <property type="project" value="TreeGrafter"/>
</dbReference>
<dbReference type="PANTHER" id="PTHR42693">
    <property type="entry name" value="ARYLSULFATASE FAMILY MEMBER"/>
    <property type="match status" value="1"/>
</dbReference>
<evidence type="ECO:0000256" key="3">
    <source>
        <dbReference type="ARBA" id="ARBA00022801"/>
    </source>
</evidence>
<keyword evidence="8" id="KW-1185">Reference proteome</keyword>
<gene>
    <name evidence="7" type="ORF">AHMF7605_09625</name>
</gene>
<name>A0A2T2YE28_9BACT</name>
<evidence type="ECO:0000256" key="2">
    <source>
        <dbReference type="ARBA" id="ARBA00022723"/>
    </source>
</evidence>
<evidence type="ECO:0000313" key="7">
    <source>
        <dbReference type="EMBL" id="PSR53764.1"/>
    </source>
</evidence>
<keyword evidence="2" id="KW-0479">Metal-binding</keyword>
<evidence type="ECO:0000259" key="6">
    <source>
        <dbReference type="Pfam" id="PF00884"/>
    </source>
</evidence>
<sequence length="487" mass="54943">MKQFAILLIVAGLFSFTLTSSLKTGAPPPARKPNIVFIVVDQWRAQATGYTGDKNVQTPNLDKLASQSLNLKNAVSGMPVCTPYRASLLTGQYPLTTGVFMNDVMLDTTKTTLAKVFKKEGYQTGFIGKWHIDGHGRTSYIPENRRQGFNYWKALECTHNYNQSPYYAGNSDKKLFWEGYDAIAQTTDAIQFIKEQAQKPNPFMLFLSIGPPHDPYQTAPENYKKLYADKEIKINPNVPQEFREKATKDLKGYYAHVTAIDDCMGQVWETLKQTGIEKNTILVFTADHGDLLGAHGSWNKQQPYEESIRVPFLVHYPAVFGNTQKTSPILINTPDIMPTLLSLTNTKIPASVEGVDFSGVLKGTAKDKVTHTVISCVQPFGQWNRSKGGREYRGLVTTQYTYARDLKGPWLLFDNTKDPFQQNNLVGQPAFAETQQKLDNLLSATLKQRKDDFKPGMEYVKQWNYVVDETETVPYNKINFEGKPILE</sequence>
<dbReference type="PROSITE" id="PS00149">
    <property type="entry name" value="SULFATASE_2"/>
    <property type="match status" value="1"/>
</dbReference>
<keyword evidence="3" id="KW-0378">Hydrolase</keyword>
<proteinExistence type="inferred from homology"/>
<reference evidence="7 8" key="1">
    <citation type="submission" date="2018-03" db="EMBL/GenBank/DDBJ databases">
        <title>Adhaeribacter sp. HMF7605 Genome sequencing and assembly.</title>
        <authorList>
            <person name="Kang H."/>
            <person name="Kang J."/>
            <person name="Cha I."/>
            <person name="Kim H."/>
            <person name="Joh K."/>
        </authorList>
    </citation>
    <scope>NUCLEOTIDE SEQUENCE [LARGE SCALE GENOMIC DNA]</scope>
    <source>
        <strain evidence="7 8">HMF7605</strain>
    </source>
</reference>
<evidence type="ECO:0000256" key="4">
    <source>
        <dbReference type="ARBA" id="ARBA00022837"/>
    </source>
</evidence>
<dbReference type="InterPro" id="IPR000917">
    <property type="entry name" value="Sulfatase_N"/>
</dbReference>
<feature type="chain" id="PRO_5015711478" evidence="5">
    <location>
        <begin position="23"/>
        <end position="487"/>
    </location>
</feature>
<feature type="signal peptide" evidence="5">
    <location>
        <begin position="1"/>
        <end position="22"/>
    </location>
</feature>
<dbReference type="InterPro" id="IPR024607">
    <property type="entry name" value="Sulfatase_CS"/>
</dbReference>
<keyword evidence="4" id="KW-0106">Calcium</keyword>
<dbReference type="SUPFAM" id="SSF53649">
    <property type="entry name" value="Alkaline phosphatase-like"/>
    <property type="match status" value="1"/>
</dbReference>
<accession>A0A2T2YE28</accession>
<keyword evidence="5" id="KW-0732">Signal</keyword>
<dbReference type="InterPro" id="IPR050738">
    <property type="entry name" value="Sulfatase"/>
</dbReference>
<dbReference type="PANTHER" id="PTHR42693:SF53">
    <property type="entry name" value="ENDO-4-O-SULFATASE"/>
    <property type="match status" value="1"/>
</dbReference>
<dbReference type="Pfam" id="PF00884">
    <property type="entry name" value="Sulfatase"/>
    <property type="match status" value="1"/>
</dbReference>